<dbReference type="GO" id="GO:0004888">
    <property type="term" value="F:transmembrane signaling receptor activity"/>
    <property type="evidence" value="ECO:0007669"/>
    <property type="project" value="InterPro"/>
</dbReference>
<evidence type="ECO:0000256" key="5">
    <source>
        <dbReference type="ARBA" id="ARBA00022989"/>
    </source>
</evidence>
<keyword evidence="3 27" id="KW-0812">Transmembrane</keyword>
<dbReference type="CDD" id="cd19063">
    <property type="entry name" value="LGIC_TM_5-HT3"/>
    <property type="match status" value="1"/>
</dbReference>
<feature type="domain" description="Neurotransmitter-gated ion-channel transmembrane" evidence="29">
    <location>
        <begin position="285"/>
        <end position="512"/>
    </location>
</feature>
<dbReference type="Gene3D" id="1.20.58.390">
    <property type="entry name" value="Neurotransmitter-gated ion-channel transmembrane domain"/>
    <property type="match status" value="1"/>
</dbReference>
<keyword evidence="5 27" id="KW-1133">Transmembrane helix</keyword>
<keyword evidence="13" id="KW-1071">Ligand-gated ion channel</keyword>
<evidence type="ECO:0000256" key="10">
    <source>
        <dbReference type="ARBA" id="ARBA00023170"/>
    </source>
</evidence>
<reference evidence="30 31" key="1">
    <citation type="submission" date="2018-11" db="EMBL/GenBank/DDBJ databases">
        <authorList>
            <person name="Lopez-Roques C."/>
            <person name="Donnadieu C."/>
            <person name="Bouchez O."/>
            <person name="Klopp C."/>
            <person name="Cabau C."/>
            <person name="Zahm M."/>
        </authorList>
    </citation>
    <scope>NUCLEOTIDE SEQUENCE [LARGE SCALE GENOMIC DNA]</scope>
    <source>
        <strain evidence="30">RS831</strain>
        <tissue evidence="30">Whole body</tissue>
    </source>
</reference>
<reference evidence="30 31" key="2">
    <citation type="submission" date="2019-01" db="EMBL/GenBank/DDBJ databases">
        <title>A chromosome length genome reference of the Java medaka (oryzias javanicus).</title>
        <authorList>
            <person name="Herpin A."/>
            <person name="Takehana Y."/>
            <person name="Naruse K."/>
            <person name="Ansai S."/>
            <person name="Kawaguchi M."/>
        </authorList>
    </citation>
    <scope>NUCLEOTIDE SEQUENCE [LARGE SCALE GENOMIC DNA]</scope>
    <source>
        <strain evidence="30">RS831</strain>
        <tissue evidence="30">Whole body</tissue>
    </source>
</reference>
<name>A0A3S2PLS7_ORYJA</name>
<dbReference type="InterPro" id="IPR049944">
    <property type="entry name" value="LGIC_TM_5-HT3"/>
</dbReference>
<feature type="domain" description="Neurotransmitter-gated ion-channel ligand-binding" evidence="28">
    <location>
        <begin position="72"/>
        <end position="278"/>
    </location>
</feature>
<evidence type="ECO:0000256" key="18">
    <source>
        <dbReference type="ARBA" id="ARBA00036239"/>
    </source>
</evidence>
<evidence type="ECO:0000313" key="30">
    <source>
        <dbReference type="EMBL" id="RVE64289.1"/>
    </source>
</evidence>
<dbReference type="FunFam" id="1.20.58.390:FF:000020">
    <property type="entry name" value="5-hydroxytryptamine (serotonin) receptor 3A"/>
    <property type="match status" value="1"/>
</dbReference>
<dbReference type="CDD" id="cd19011">
    <property type="entry name" value="LGIC_ECD_5-HT3A"/>
    <property type="match status" value="1"/>
</dbReference>
<evidence type="ECO:0000256" key="11">
    <source>
        <dbReference type="ARBA" id="ARBA00023180"/>
    </source>
</evidence>
<dbReference type="PRINTS" id="PR01709">
    <property type="entry name" value="5HT3ARECEPTR"/>
</dbReference>
<dbReference type="AlphaFoldDB" id="A0A3S2PLS7"/>
<keyword evidence="8 27" id="KW-0472">Membrane</keyword>
<dbReference type="PROSITE" id="PS00236">
    <property type="entry name" value="NEUROTR_ION_CHANNEL"/>
    <property type="match status" value="1"/>
</dbReference>
<dbReference type="NCBIfam" id="TIGR00860">
    <property type="entry name" value="LIC"/>
    <property type="match status" value="1"/>
</dbReference>
<dbReference type="Gene3D" id="2.70.170.10">
    <property type="entry name" value="Neurotransmitter-gated ion-channel ligand-binding domain"/>
    <property type="match status" value="1"/>
</dbReference>
<evidence type="ECO:0000256" key="6">
    <source>
        <dbReference type="ARBA" id="ARBA00023018"/>
    </source>
</evidence>
<feature type="transmembrane region" description="Helical" evidence="27">
    <location>
        <begin position="279"/>
        <end position="302"/>
    </location>
</feature>
<dbReference type="InterPro" id="IPR038050">
    <property type="entry name" value="Neuro_actylchol_rec"/>
</dbReference>
<dbReference type="InterPro" id="IPR018000">
    <property type="entry name" value="Neurotransmitter_ion_chnl_CS"/>
</dbReference>
<evidence type="ECO:0000256" key="9">
    <source>
        <dbReference type="ARBA" id="ARBA00023157"/>
    </source>
</evidence>
<comment type="similarity">
    <text evidence="21">Belongs to the ligand-gated ion channel (TC 1.A.9) family. 5-hydroxytryptamine receptor (TC 1.A.9.2) subfamily. HTR3A sub-subfamily.</text>
</comment>
<keyword evidence="10" id="KW-0675">Receptor</keyword>
<dbReference type="InterPro" id="IPR036734">
    <property type="entry name" value="Neur_chan_lig-bd_sf"/>
</dbReference>
<evidence type="ECO:0000256" key="12">
    <source>
        <dbReference type="ARBA" id="ARBA00023257"/>
    </source>
</evidence>
<feature type="transmembrane region" description="Helical" evidence="27">
    <location>
        <begin position="497"/>
        <end position="520"/>
    </location>
</feature>
<evidence type="ECO:0000256" key="24">
    <source>
        <dbReference type="ARBA" id="ARBA00078864"/>
    </source>
</evidence>
<dbReference type="PRINTS" id="PR00252">
    <property type="entry name" value="NRIONCHANNEL"/>
</dbReference>
<evidence type="ECO:0000256" key="21">
    <source>
        <dbReference type="ARBA" id="ARBA00061202"/>
    </source>
</evidence>
<evidence type="ECO:0000256" key="20">
    <source>
        <dbReference type="ARBA" id="ARBA00037540"/>
    </source>
</evidence>
<evidence type="ECO:0000256" key="2">
    <source>
        <dbReference type="ARBA" id="ARBA00022475"/>
    </source>
</evidence>
<evidence type="ECO:0000256" key="27">
    <source>
        <dbReference type="RuleBase" id="RU000687"/>
    </source>
</evidence>
<dbReference type="InterPro" id="IPR006201">
    <property type="entry name" value="Neur_channel"/>
</dbReference>
<dbReference type="InterPro" id="IPR008133">
    <property type="entry name" value="5HT3_rcpt_A"/>
</dbReference>
<comment type="subcellular location">
    <subcellularLocation>
        <location evidence="15">Postsynaptic cell membrane</location>
        <topology evidence="15">Multi-pass membrane protein</topology>
    </subcellularLocation>
</comment>
<evidence type="ECO:0000259" key="28">
    <source>
        <dbReference type="Pfam" id="PF02931"/>
    </source>
</evidence>
<evidence type="ECO:0000256" key="8">
    <source>
        <dbReference type="ARBA" id="ARBA00023136"/>
    </source>
</evidence>
<keyword evidence="4" id="KW-0732">Signal</keyword>
<evidence type="ECO:0000256" key="3">
    <source>
        <dbReference type="ARBA" id="ARBA00022692"/>
    </source>
</evidence>
<dbReference type="PRINTS" id="PR01708">
    <property type="entry name" value="5HT3RECEPTOR"/>
</dbReference>
<evidence type="ECO:0000256" key="22">
    <source>
        <dbReference type="ARBA" id="ARBA00061864"/>
    </source>
</evidence>
<comment type="catalytic activity">
    <reaction evidence="18">
        <text>Na(+)(in) = Na(+)(out)</text>
        <dbReference type="Rhea" id="RHEA:34963"/>
        <dbReference type="ChEBI" id="CHEBI:29101"/>
    </reaction>
</comment>
<dbReference type="InterPro" id="IPR036719">
    <property type="entry name" value="Neuro-gated_channel_TM_sf"/>
</dbReference>
<dbReference type="EMBL" id="CM012450">
    <property type="protein sequence ID" value="RVE64289.1"/>
    <property type="molecule type" value="Genomic_DNA"/>
</dbReference>
<evidence type="ECO:0000256" key="13">
    <source>
        <dbReference type="ARBA" id="ARBA00023286"/>
    </source>
</evidence>
<proteinExistence type="inferred from homology"/>
<comment type="catalytic activity">
    <reaction evidence="16">
        <text>Mg(2+)(in) = Mg(2+)(out)</text>
        <dbReference type="Rhea" id="RHEA:29827"/>
        <dbReference type="ChEBI" id="CHEBI:18420"/>
    </reaction>
</comment>
<comment type="catalytic activity">
    <reaction evidence="19">
        <text>Ca(2+)(in) = Ca(2+)(out)</text>
        <dbReference type="Rhea" id="RHEA:29671"/>
        <dbReference type="ChEBI" id="CHEBI:29108"/>
    </reaction>
</comment>
<evidence type="ECO:0000256" key="16">
    <source>
        <dbReference type="ARBA" id="ARBA00034269"/>
    </source>
</evidence>
<organism evidence="30 31">
    <name type="scientific">Oryzias javanicus</name>
    <name type="common">Javanese ricefish</name>
    <name type="synonym">Aplocheilus javanicus</name>
    <dbReference type="NCBI Taxonomy" id="123683"/>
    <lineage>
        <taxon>Eukaryota</taxon>
        <taxon>Metazoa</taxon>
        <taxon>Chordata</taxon>
        <taxon>Craniata</taxon>
        <taxon>Vertebrata</taxon>
        <taxon>Euteleostomi</taxon>
        <taxon>Actinopterygii</taxon>
        <taxon>Neopterygii</taxon>
        <taxon>Teleostei</taxon>
        <taxon>Neoteleostei</taxon>
        <taxon>Acanthomorphata</taxon>
        <taxon>Ovalentaria</taxon>
        <taxon>Atherinomorphae</taxon>
        <taxon>Beloniformes</taxon>
        <taxon>Adrianichthyidae</taxon>
        <taxon>Oryziinae</taxon>
        <taxon>Oryzias</taxon>
    </lineage>
</organism>
<dbReference type="PANTHER" id="PTHR18945">
    <property type="entry name" value="NEUROTRANSMITTER GATED ION CHANNEL"/>
    <property type="match status" value="1"/>
</dbReference>
<dbReference type="Pfam" id="PF02931">
    <property type="entry name" value="Neur_chan_LBD"/>
    <property type="match status" value="1"/>
</dbReference>
<dbReference type="InterPro" id="IPR008132">
    <property type="entry name" value="5HT3_rcpt"/>
</dbReference>
<keyword evidence="11" id="KW-0325">Glycoprotein</keyword>
<gene>
    <name evidence="30" type="ORF">OJAV_G00144040</name>
</gene>
<evidence type="ECO:0000256" key="1">
    <source>
        <dbReference type="ARBA" id="ARBA00022448"/>
    </source>
</evidence>
<protein>
    <recommendedName>
        <fullName evidence="23">5-hydroxytryptamine receptor 3A</fullName>
    </recommendedName>
    <alternativeName>
        <fullName evidence="25">5-hydroxytryptamine receptor 3</fullName>
    </alternativeName>
    <alternativeName>
        <fullName evidence="24">Serotonin receptor 3A</fullName>
    </alternativeName>
    <alternativeName>
        <fullName evidence="26">Serotonin-gated ion channel receptor</fullName>
    </alternativeName>
</protein>
<keyword evidence="9" id="KW-1015">Disulfide bond</keyword>
<evidence type="ECO:0000259" key="29">
    <source>
        <dbReference type="Pfam" id="PF02932"/>
    </source>
</evidence>
<dbReference type="SUPFAM" id="SSF90112">
    <property type="entry name" value="Neurotransmitter-gated ion-channel transmembrane pore"/>
    <property type="match status" value="1"/>
</dbReference>
<keyword evidence="6" id="KW-0770">Synapse</keyword>
<keyword evidence="1 27" id="KW-0813">Transport</keyword>
<dbReference type="GO" id="GO:0045211">
    <property type="term" value="C:postsynaptic membrane"/>
    <property type="evidence" value="ECO:0007669"/>
    <property type="project" value="UniProtKB-SubCell"/>
</dbReference>
<comment type="subunit">
    <text evidence="22">Forms homopentameric as well as heteropentameric serotonin-activated cation-selective channel complexes with HTR3B or HTR3C or HTR3D or HTR3E. The homomeric complex is functional but exhibits low conductance with modified voltage dependence, and decreased agonist and antagonist affinity. Heteropentameric complexes display properties which resemble that of neuronal serotonin-activated channels in vivo. Interacts with RIC3.</text>
</comment>
<dbReference type="OrthoDB" id="410315at2759"/>
<dbReference type="InterPro" id="IPR006029">
    <property type="entry name" value="Neurotrans-gated_channel_TM"/>
</dbReference>
<evidence type="ECO:0000256" key="15">
    <source>
        <dbReference type="ARBA" id="ARBA00034104"/>
    </source>
</evidence>
<evidence type="ECO:0000256" key="23">
    <source>
        <dbReference type="ARBA" id="ARBA00068982"/>
    </source>
</evidence>
<dbReference type="FunFam" id="2.70.170.10:FF:000017">
    <property type="entry name" value="5-hydroxytryptamine receptor 3A"/>
    <property type="match status" value="1"/>
</dbReference>
<evidence type="ECO:0000313" key="31">
    <source>
        <dbReference type="Proteomes" id="UP000283210"/>
    </source>
</evidence>
<evidence type="ECO:0000256" key="19">
    <source>
        <dbReference type="ARBA" id="ARBA00036634"/>
    </source>
</evidence>
<dbReference type="SUPFAM" id="SSF63712">
    <property type="entry name" value="Nicotinic receptor ligand binding domain-like"/>
    <property type="match status" value="1"/>
</dbReference>
<evidence type="ECO:0000256" key="17">
    <source>
        <dbReference type="ARBA" id="ARBA00034430"/>
    </source>
</evidence>
<comment type="catalytic activity">
    <reaction evidence="17">
        <text>K(+)(in) = K(+)(out)</text>
        <dbReference type="Rhea" id="RHEA:29463"/>
        <dbReference type="ChEBI" id="CHEBI:29103"/>
    </reaction>
</comment>
<keyword evidence="31" id="KW-1185">Reference proteome</keyword>
<evidence type="ECO:0000256" key="26">
    <source>
        <dbReference type="ARBA" id="ARBA00083210"/>
    </source>
</evidence>
<dbReference type="InterPro" id="IPR006202">
    <property type="entry name" value="Neur_chan_lig-bd"/>
</dbReference>
<keyword evidence="14 27" id="KW-0407">Ion channel</keyword>
<keyword evidence="7 27" id="KW-0406">Ion transport</keyword>
<keyword evidence="2" id="KW-1003">Cell membrane</keyword>
<dbReference type="OMA" id="KFFVVIR"/>
<feature type="transmembrane region" description="Helical" evidence="27">
    <location>
        <begin position="314"/>
        <end position="335"/>
    </location>
</feature>
<dbReference type="Pfam" id="PF02932">
    <property type="entry name" value="Neur_chan_memb"/>
    <property type="match status" value="1"/>
</dbReference>
<evidence type="ECO:0000256" key="25">
    <source>
        <dbReference type="ARBA" id="ARBA00080492"/>
    </source>
</evidence>
<keyword evidence="12" id="KW-0628">Postsynaptic cell membrane</keyword>
<dbReference type="GO" id="GO:0005230">
    <property type="term" value="F:extracellular ligand-gated monoatomic ion channel activity"/>
    <property type="evidence" value="ECO:0007669"/>
    <property type="project" value="InterPro"/>
</dbReference>
<accession>A0A3S2PLS7</accession>
<evidence type="ECO:0000256" key="7">
    <source>
        <dbReference type="ARBA" id="ARBA00023065"/>
    </source>
</evidence>
<sequence length="523" mass="59978">MDEGGSDAWWLCRSVRHQSHFEQKPSRTRTMRASPARTALLFLLIHGGFRASAAKKLGSSSSGRFANATLVRLSEFLSSGYKKGVRPVKDWRTSTIVAIDLMVYSILNVDEKNQVLTTYVWYRQSWTDEFLVWNPEDFDEVKQVSLPTANVWVPDILINEFVDVGKSPDIPYVYVTHDGLVRNYKPIQVVTACTLNIYNFPFDVQKCSLTFQSWLHTIDDINITLMRSPEMLRDDKSVFMNQGEWELLHILSKYKIFSVDNDDYYAEMKFHVVIRRRPLFYTVNLLLPSIFLMVMDVVGFYLPPDSGERVSFKITLLLGYSVFLIIVSDTLPATAIGTPLIGVYFVVCMALLVISLTETVLIVRLVHKQDLQPPVPHWVKYLVLERAPVLFCIHKKHRLCSRLSSQASDLEHYKENNYGTAQCSLHHTCEMGQRLGQQERDVGMLGLRPALSRDSSPPVMDNILQEVTAIRGFLEKRDRCREVAKEWLQVGYVLDVLLFRVYLVAMVAYSITLGTLWSVWQVA</sequence>
<feature type="transmembrane region" description="Helical" evidence="27">
    <location>
        <begin position="341"/>
        <end position="363"/>
    </location>
</feature>
<dbReference type="Proteomes" id="UP000283210">
    <property type="component" value="Chromosome 14"/>
</dbReference>
<comment type="function">
    <text evidence="20">Forms serotonin (5-hydroxytryptamine/5-HT3)-activated cation-selective channel complexes, which when activated cause fast, depolarizing responses in neurons.</text>
</comment>
<evidence type="ECO:0000256" key="14">
    <source>
        <dbReference type="ARBA" id="ARBA00023303"/>
    </source>
</evidence>
<evidence type="ECO:0000256" key="4">
    <source>
        <dbReference type="ARBA" id="ARBA00022729"/>
    </source>
</evidence>